<comment type="caution">
    <text evidence="3">The sequence shown here is derived from an EMBL/GenBank/DDBJ whole genome shotgun (WGS) entry which is preliminary data.</text>
</comment>
<feature type="region of interest" description="Disordered" evidence="1">
    <location>
        <begin position="28"/>
        <end position="71"/>
    </location>
</feature>
<evidence type="ECO:0000313" key="4">
    <source>
        <dbReference type="Proteomes" id="UP000789595"/>
    </source>
</evidence>
<dbReference type="GO" id="GO:0001682">
    <property type="term" value="P:tRNA 5'-leader removal"/>
    <property type="evidence" value="ECO:0007669"/>
    <property type="project" value="InterPro"/>
</dbReference>
<proteinExistence type="predicted"/>
<evidence type="ECO:0000259" key="2">
    <source>
        <dbReference type="Pfam" id="PF06978"/>
    </source>
</evidence>
<gene>
    <name evidence="3" type="ORF">PECAL_5P25980</name>
</gene>
<feature type="compositionally biased region" description="Basic residues" evidence="1">
    <location>
        <begin position="312"/>
        <end position="329"/>
    </location>
</feature>
<dbReference type="InterPro" id="IPR009723">
    <property type="entry name" value="Pop1_N"/>
</dbReference>
<dbReference type="AlphaFoldDB" id="A0A8J2X6I9"/>
<evidence type="ECO:0000256" key="1">
    <source>
        <dbReference type="SAM" id="MobiDB-lite"/>
    </source>
</evidence>
<feature type="domain" description="Pop1 N-terminal" evidence="2">
    <location>
        <begin position="84"/>
        <end position="140"/>
    </location>
</feature>
<dbReference type="OrthoDB" id="442863at2759"/>
<dbReference type="PANTHER" id="PTHR22731:SF3">
    <property type="entry name" value="RIBONUCLEASES P_MRP PROTEIN SUBUNIT POP1"/>
    <property type="match status" value="1"/>
</dbReference>
<dbReference type="Pfam" id="PF06978">
    <property type="entry name" value="POP1_N"/>
    <property type="match status" value="1"/>
</dbReference>
<protein>
    <recommendedName>
        <fullName evidence="2">Pop1 N-terminal domain-containing protein</fullName>
    </recommendedName>
</protein>
<accession>A0A8J2X6I9</accession>
<keyword evidence="4" id="KW-1185">Reference proteome</keyword>
<dbReference type="Proteomes" id="UP000789595">
    <property type="component" value="Unassembled WGS sequence"/>
</dbReference>
<dbReference type="GO" id="GO:0005655">
    <property type="term" value="C:nucleolar ribonuclease P complex"/>
    <property type="evidence" value="ECO:0007669"/>
    <property type="project" value="InterPro"/>
</dbReference>
<feature type="region of interest" description="Disordered" evidence="1">
    <location>
        <begin position="303"/>
        <end position="337"/>
    </location>
</feature>
<dbReference type="InterPro" id="IPR039182">
    <property type="entry name" value="Pop1"/>
</dbReference>
<sequence>MAAQQLAVNVVDFAKARLPELEALDEELDKNQRDAPRHLRRRARSHTAPFLAKKNPNNPNPTRRARRKPSELLKAHDPHAADVTLRFLETHVWHAKRFAMVDEGGWRRPDYRRDRGLKAALRSLRTAALVFDATAERTVEVAPREWAVGAEGSQVPGGLVRFEVRGCKARDVVAALIGAAPSDAAMALDVPDPRERVDEAPTPSEAIFSQEARRASSAAVAARTDDKINSARHADDRPAPLRAPCLVVPRPAAHGAGGWDVVAPPNWGRPLWHALVRHACGHAGGRKERRLVDAVAAGEDMDAYLQREGPGRPRREKKRWVPVAKKKKPPPAAESKS</sequence>
<feature type="compositionally biased region" description="Low complexity" evidence="1">
    <location>
        <begin position="52"/>
        <end position="62"/>
    </location>
</feature>
<name>A0A8J2X6I9_9STRA</name>
<dbReference type="GO" id="GO:0000172">
    <property type="term" value="C:ribonuclease MRP complex"/>
    <property type="evidence" value="ECO:0007669"/>
    <property type="project" value="InterPro"/>
</dbReference>
<dbReference type="EMBL" id="CAKKNE010000005">
    <property type="protein sequence ID" value="CAH0378078.1"/>
    <property type="molecule type" value="Genomic_DNA"/>
</dbReference>
<dbReference type="PANTHER" id="PTHR22731">
    <property type="entry name" value="RIBONUCLEASES P/MRP PROTEIN SUBUNIT POP1"/>
    <property type="match status" value="1"/>
</dbReference>
<reference evidence="3" key="1">
    <citation type="submission" date="2021-11" db="EMBL/GenBank/DDBJ databases">
        <authorList>
            <consortium name="Genoscope - CEA"/>
            <person name="William W."/>
        </authorList>
    </citation>
    <scope>NUCLEOTIDE SEQUENCE</scope>
</reference>
<evidence type="ECO:0000313" key="3">
    <source>
        <dbReference type="EMBL" id="CAH0378078.1"/>
    </source>
</evidence>
<organism evidence="3 4">
    <name type="scientific">Pelagomonas calceolata</name>
    <dbReference type="NCBI Taxonomy" id="35677"/>
    <lineage>
        <taxon>Eukaryota</taxon>
        <taxon>Sar</taxon>
        <taxon>Stramenopiles</taxon>
        <taxon>Ochrophyta</taxon>
        <taxon>Pelagophyceae</taxon>
        <taxon>Pelagomonadales</taxon>
        <taxon>Pelagomonadaceae</taxon>
        <taxon>Pelagomonas</taxon>
    </lineage>
</organism>